<name>A0ABN7T6A3_OIKDI</name>
<dbReference type="Proteomes" id="UP001158576">
    <property type="component" value="Chromosome 2"/>
</dbReference>
<feature type="chain" id="PRO_5045788138" evidence="1">
    <location>
        <begin position="21"/>
        <end position="78"/>
    </location>
</feature>
<keyword evidence="3" id="KW-1185">Reference proteome</keyword>
<organism evidence="2 3">
    <name type="scientific">Oikopleura dioica</name>
    <name type="common">Tunicate</name>
    <dbReference type="NCBI Taxonomy" id="34765"/>
    <lineage>
        <taxon>Eukaryota</taxon>
        <taxon>Metazoa</taxon>
        <taxon>Chordata</taxon>
        <taxon>Tunicata</taxon>
        <taxon>Appendicularia</taxon>
        <taxon>Copelata</taxon>
        <taxon>Oikopleuridae</taxon>
        <taxon>Oikopleura</taxon>
    </lineage>
</organism>
<reference evidence="2 3" key="1">
    <citation type="submission" date="2021-04" db="EMBL/GenBank/DDBJ databases">
        <authorList>
            <person name="Bliznina A."/>
        </authorList>
    </citation>
    <scope>NUCLEOTIDE SEQUENCE [LARGE SCALE GENOMIC DNA]</scope>
</reference>
<evidence type="ECO:0000256" key="1">
    <source>
        <dbReference type="SAM" id="SignalP"/>
    </source>
</evidence>
<proteinExistence type="predicted"/>
<gene>
    <name evidence="2" type="ORF">OKIOD_LOCUS15085</name>
</gene>
<protein>
    <submittedName>
        <fullName evidence="2">Oidioi.mRNA.OKI2018_I69.chr2.g6320.t1.cds</fullName>
    </submittedName>
</protein>
<feature type="signal peptide" evidence="1">
    <location>
        <begin position="1"/>
        <end position="20"/>
    </location>
</feature>
<accession>A0ABN7T6A3</accession>
<dbReference type="EMBL" id="OU015567">
    <property type="protein sequence ID" value="CAG5112064.1"/>
    <property type="molecule type" value="Genomic_DNA"/>
</dbReference>
<evidence type="ECO:0000313" key="3">
    <source>
        <dbReference type="Proteomes" id="UP001158576"/>
    </source>
</evidence>
<sequence length="78" mass="9071">MKKYFVFVALAISSLTRTDAHRTTNNMDIRGSFMQELGSDSKTFEPDSNIMDMVSRILSFDNPDLESSKRPRSFRFER</sequence>
<evidence type="ECO:0000313" key="2">
    <source>
        <dbReference type="EMBL" id="CAG5112064.1"/>
    </source>
</evidence>
<keyword evidence="1" id="KW-0732">Signal</keyword>